<feature type="region of interest" description="Disordered" evidence="7">
    <location>
        <begin position="200"/>
        <end position="496"/>
    </location>
</feature>
<keyword evidence="5 8" id="KW-0687">Ribonucleoprotein</keyword>
<dbReference type="OrthoDB" id="445326at2759"/>
<evidence type="ECO:0000256" key="2">
    <source>
        <dbReference type="ARBA" id="ARBA00022517"/>
    </source>
</evidence>
<reference evidence="8 9" key="1">
    <citation type="journal article" date="2020" name="J. Phycol.">
        <title>Comparative genome analysis reveals Cyanidiococcus gen. nov., a new extremophilic red algal genus sister to Cyanidioschyzon (Cyanidioschyzonaceae, Rhodophyta).</title>
        <authorList>
            <person name="Liu S.-L."/>
            <person name="Chiang Y.-R."/>
            <person name="Yoon H.S."/>
            <person name="Fu H.-Y."/>
        </authorList>
    </citation>
    <scope>NUCLEOTIDE SEQUENCE [LARGE SCALE GENOMIC DNA]</scope>
    <source>
        <strain evidence="8 9">THAL066</strain>
    </source>
</reference>
<accession>A0A7J7IBM9</accession>
<feature type="compositionally biased region" description="Basic and acidic residues" evidence="7">
    <location>
        <begin position="913"/>
        <end position="922"/>
    </location>
</feature>
<keyword evidence="4" id="KW-0539">Nucleus</keyword>
<feature type="compositionally biased region" description="Basic and acidic residues" evidence="7">
    <location>
        <begin position="955"/>
        <end position="968"/>
    </location>
</feature>
<feature type="compositionally biased region" description="Basic and acidic residues" evidence="7">
    <location>
        <begin position="284"/>
        <end position="296"/>
    </location>
</feature>
<feature type="compositionally biased region" description="Basic and acidic residues" evidence="7">
    <location>
        <begin position="834"/>
        <end position="846"/>
    </location>
</feature>
<protein>
    <submittedName>
        <fullName evidence="8">U3 small nucleolar ribonucleoprotein MPP10</fullName>
    </submittedName>
</protein>
<dbReference type="PANTHER" id="PTHR17039:SF0">
    <property type="entry name" value="U3 SMALL NUCLEOLAR RIBONUCLEOPROTEIN PROTEIN MPP10"/>
    <property type="match status" value="1"/>
</dbReference>
<feature type="compositionally biased region" description="Acidic residues" evidence="7">
    <location>
        <begin position="163"/>
        <end position="175"/>
    </location>
</feature>
<comment type="subcellular location">
    <subcellularLocation>
        <location evidence="1">Nucleus</location>
        <location evidence="1">Nucleolus</location>
    </subcellularLocation>
</comment>
<sequence>MHETTALLRAWQDRLLAWQAEAPNGASAVDSTRAAAYRQLCKVFFDAARSQGPGRSGCTGVRLSLGQLAQLALEGFDLEQVWAELEIRNRSLYRSATRALKRLERSLFQEDGGPFEGDHVEGAGANGGGAVKRVRFAEERNETREFARDEDEQVGCMSPNFFLDDDDDDDDEEADLMSSSDDDRGERYARAWWSNPESSEFSCERSFDSMHRETSIEEASSESETSADGNDGATALREASSMAAQPVSTQSGALSETMESVSDAFEKSPGDGSTQSAPQGGPRVRHDEDADLRLDSDGTACAGPVRFPHQPGELHDPRRRSSVNSDPSVDVARDQVAQNTTSEARLASETDVLQLEPTASDDEPGQVLDESSDEWSAGGSSPTLDSDENEAASSDSSVLESDTADSAASAEDAVYYADFFETQSPRNQGKYEHSHSGTESGLKSFNRSRHRAEDSVPGSLKLAKNSDTAQRSETSDGPDADTTTMGTKRTTSIPETAFERCEALMRARARSIESFHIEEKPWQLRGEVAAAERPLDSVLDAELDFDLSTARRPRVRTQAYEAAITGGEIDETLSELSSDSDDGGDGLSEAAVQARILQRVTDQVYDDVPRRIRPSAEMLRASVSAHGAEADVALDRPQQSLAQLYAQRDTKTEGLAAVAPGKATNQGRDSATITPLEQVDKLFDELSAQIETQTQLALRPFTETDEWSLRPQRLESQATHTVAMEEPAPLFLRYENRTAPGDTSHELESLRDRAARLPLDTDTGISVRLKHGDMETSRSSRRTRRNRLKRLLRVRRRQQHSVQEQRQQAAEWLQQSALRDAIASCEAKSKSRSRHESRIAGESERDQEKVFEQAVRVVNQVEAQAQARAQLQVDRGYHAGIRIRKAEHYGSRPDAGTSNAITSALSSSRQRSRRLEAGDDHVQAGGGSGSSALYRQLRKQLQDELQRQRAASSPEARHSDGKGYRGSV</sequence>
<feature type="region of interest" description="Disordered" evidence="7">
    <location>
        <begin position="142"/>
        <end position="186"/>
    </location>
</feature>
<dbReference type="GO" id="GO:0034457">
    <property type="term" value="C:Mpp10 complex"/>
    <property type="evidence" value="ECO:0007669"/>
    <property type="project" value="InterPro"/>
</dbReference>
<organism evidence="8 9">
    <name type="scientific">Cyanidiococcus yangmingshanensis</name>
    <dbReference type="NCBI Taxonomy" id="2690220"/>
    <lineage>
        <taxon>Eukaryota</taxon>
        <taxon>Rhodophyta</taxon>
        <taxon>Bangiophyceae</taxon>
        <taxon>Cyanidiales</taxon>
        <taxon>Cyanidiaceae</taxon>
        <taxon>Cyanidiococcus</taxon>
    </lineage>
</organism>
<evidence type="ECO:0000256" key="5">
    <source>
        <dbReference type="ARBA" id="ARBA00023274"/>
    </source>
</evidence>
<keyword evidence="9" id="KW-1185">Reference proteome</keyword>
<dbReference type="GO" id="GO:0006364">
    <property type="term" value="P:rRNA processing"/>
    <property type="evidence" value="ECO:0007669"/>
    <property type="project" value="UniProtKB-KW"/>
</dbReference>
<evidence type="ECO:0000256" key="4">
    <source>
        <dbReference type="ARBA" id="ARBA00023242"/>
    </source>
</evidence>
<evidence type="ECO:0000313" key="8">
    <source>
        <dbReference type="EMBL" id="KAF6000492.1"/>
    </source>
</evidence>
<evidence type="ECO:0000256" key="3">
    <source>
        <dbReference type="ARBA" id="ARBA00022552"/>
    </source>
</evidence>
<feature type="region of interest" description="Disordered" evidence="7">
    <location>
        <begin position="826"/>
        <end position="846"/>
    </location>
</feature>
<dbReference type="Proteomes" id="UP000530660">
    <property type="component" value="Unassembled WGS sequence"/>
</dbReference>
<keyword evidence="2" id="KW-0690">Ribosome biogenesis</keyword>
<keyword evidence="3" id="KW-0698">rRNA processing</keyword>
<feature type="compositionally biased region" description="Polar residues" evidence="7">
    <location>
        <begin position="481"/>
        <end position="494"/>
    </location>
</feature>
<evidence type="ECO:0000256" key="1">
    <source>
        <dbReference type="ARBA" id="ARBA00004604"/>
    </source>
</evidence>
<evidence type="ECO:0000313" key="9">
    <source>
        <dbReference type="Proteomes" id="UP000530660"/>
    </source>
</evidence>
<evidence type="ECO:0000256" key="7">
    <source>
        <dbReference type="SAM" id="MobiDB-lite"/>
    </source>
</evidence>
<dbReference type="AlphaFoldDB" id="A0A7J7IBM9"/>
<dbReference type="PANTHER" id="PTHR17039">
    <property type="entry name" value="U3 SMALL NUCLEOLAR RIBONUCLEOPROTEIN PROTEIN MPP10"/>
    <property type="match status" value="1"/>
</dbReference>
<dbReference type="EMBL" id="VWRR01000019">
    <property type="protein sequence ID" value="KAF6000492.1"/>
    <property type="molecule type" value="Genomic_DNA"/>
</dbReference>
<dbReference type="GO" id="GO:0032040">
    <property type="term" value="C:small-subunit processome"/>
    <property type="evidence" value="ECO:0007669"/>
    <property type="project" value="TreeGrafter"/>
</dbReference>
<name>A0A7J7IBM9_9RHOD</name>
<comment type="similarity">
    <text evidence="6">Belongs to the MPP10 family.</text>
</comment>
<evidence type="ECO:0000256" key="6">
    <source>
        <dbReference type="ARBA" id="ARBA00029455"/>
    </source>
</evidence>
<feature type="compositionally biased region" description="Polar residues" evidence="7">
    <location>
        <begin position="242"/>
        <end position="260"/>
    </location>
</feature>
<dbReference type="GO" id="GO:0005732">
    <property type="term" value="C:sno(s)RNA-containing ribonucleoprotein complex"/>
    <property type="evidence" value="ECO:0007669"/>
    <property type="project" value="InterPro"/>
</dbReference>
<feature type="compositionally biased region" description="Polar residues" evidence="7">
    <location>
        <begin position="896"/>
        <end position="905"/>
    </location>
</feature>
<comment type="caution">
    <text evidence="8">The sequence shown here is derived from an EMBL/GenBank/DDBJ whole genome shotgun (WGS) entry which is preliminary data.</text>
</comment>
<feature type="compositionally biased region" description="Low complexity" evidence="7">
    <location>
        <begin position="391"/>
        <end position="418"/>
    </location>
</feature>
<proteinExistence type="inferred from homology"/>
<feature type="compositionally biased region" description="Basic and acidic residues" evidence="7">
    <location>
        <begin position="202"/>
        <end position="215"/>
    </location>
</feature>
<feature type="region of interest" description="Disordered" evidence="7">
    <location>
        <begin position="888"/>
        <end position="968"/>
    </location>
</feature>
<dbReference type="Pfam" id="PF04006">
    <property type="entry name" value="Mpp10"/>
    <property type="match status" value="1"/>
</dbReference>
<dbReference type="InterPro" id="IPR012173">
    <property type="entry name" value="Mpp10"/>
</dbReference>
<gene>
    <name evidence="8" type="primary">MPHOSPH10</name>
    <name evidence="8" type="ORF">F1559_000333</name>
</gene>